<dbReference type="RefSeq" id="WP_418159612.1">
    <property type="nucleotide sequence ID" value="NZ_JBBLZC010000010.1"/>
</dbReference>
<evidence type="ECO:0008006" key="3">
    <source>
        <dbReference type="Google" id="ProtNLM"/>
    </source>
</evidence>
<keyword evidence="2" id="KW-1185">Reference proteome</keyword>
<accession>A0ABU8XS81</accession>
<protein>
    <recommendedName>
        <fullName evidence="3">DUF2917 domain-containing protein</fullName>
    </recommendedName>
</protein>
<proteinExistence type="predicted"/>
<dbReference type="EMBL" id="JBBLZC010000010">
    <property type="protein sequence ID" value="MEK0083764.1"/>
    <property type="molecule type" value="Genomic_DNA"/>
</dbReference>
<organism evidence="1 2">
    <name type="scientific">Benzoatithermus flavus</name>
    <dbReference type="NCBI Taxonomy" id="3108223"/>
    <lineage>
        <taxon>Bacteria</taxon>
        <taxon>Pseudomonadati</taxon>
        <taxon>Pseudomonadota</taxon>
        <taxon>Alphaproteobacteria</taxon>
        <taxon>Geminicoccales</taxon>
        <taxon>Geminicoccaceae</taxon>
        <taxon>Benzoatithermus</taxon>
    </lineage>
</organism>
<name>A0ABU8XS81_9PROT</name>
<reference evidence="1 2" key="1">
    <citation type="submission" date="2024-01" db="EMBL/GenBank/DDBJ databases">
        <title>Multi-omics insights into the function and evolution of sodium benzoate biodegradation pathways in Benzoatithermus flavus gen. nov., sp. nov. from hot spring.</title>
        <authorList>
            <person name="Hu C.-J."/>
            <person name="Li W.-J."/>
        </authorList>
    </citation>
    <scope>NUCLEOTIDE SEQUENCE [LARGE SCALE GENOMIC DNA]</scope>
    <source>
        <strain evidence="1 2">SYSU G07066</strain>
    </source>
</reference>
<comment type="caution">
    <text evidence="1">The sequence shown here is derived from an EMBL/GenBank/DDBJ whole genome shotgun (WGS) entry which is preliminary data.</text>
</comment>
<evidence type="ECO:0000313" key="1">
    <source>
        <dbReference type="EMBL" id="MEK0083764.1"/>
    </source>
</evidence>
<evidence type="ECO:0000313" key="2">
    <source>
        <dbReference type="Proteomes" id="UP001375743"/>
    </source>
</evidence>
<gene>
    <name evidence="1" type="ORF">U1T56_11425</name>
</gene>
<sequence length="136" mass="14498">MRLEQGQPLCAVTAWYDLAGRAGRLKIMLADGEFYLLVQNDAWRLPEGAITVLAHVDDQPPIERQAQARDDGVLITLLEGDLHALANGQSITLAMPQAEITYPLAGSLKALDALLASYAAFAAGAAHDMPTAETKG</sequence>
<dbReference type="Proteomes" id="UP001375743">
    <property type="component" value="Unassembled WGS sequence"/>
</dbReference>